<evidence type="ECO:0000256" key="1">
    <source>
        <dbReference type="ARBA" id="ARBA00022679"/>
    </source>
</evidence>
<evidence type="ECO:0000259" key="2">
    <source>
        <dbReference type="Pfam" id="PF00109"/>
    </source>
</evidence>
<dbReference type="AlphaFoldDB" id="A0A1U9MB51"/>
<dbReference type="Proteomes" id="UP000189660">
    <property type="component" value="Chromosome"/>
</dbReference>
<dbReference type="NCBIfam" id="NF005084">
    <property type="entry name" value="PRK06519.1"/>
    <property type="match status" value="1"/>
</dbReference>
<gene>
    <name evidence="3" type="ORF">BBC0178_010530</name>
</gene>
<dbReference type="EC" id="2.3.1.179" evidence="3"/>
<name>A0A1U9MB51_9HYPH</name>
<dbReference type="KEGG" id="bapa:BBC0178_010530"/>
<proteinExistence type="predicted"/>
<dbReference type="InterPro" id="IPR014030">
    <property type="entry name" value="Ketoacyl_synth_N"/>
</dbReference>
<keyword evidence="3" id="KW-0012">Acyltransferase</keyword>
<dbReference type="InterPro" id="IPR016039">
    <property type="entry name" value="Thiolase-like"/>
</dbReference>
<protein>
    <submittedName>
        <fullName evidence="3">3-oxoacyl-[acyl-carrier-protein] synthase II</fullName>
        <ecNumber evidence="3">2.3.1.179</ecNumber>
    </submittedName>
</protein>
<dbReference type="GO" id="GO:0006633">
    <property type="term" value="P:fatty acid biosynthetic process"/>
    <property type="evidence" value="ECO:0007669"/>
    <property type="project" value="TreeGrafter"/>
</dbReference>
<evidence type="ECO:0000313" key="4">
    <source>
        <dbReference type="Proteomes" id="UP000189660"/>
    </source>
</evidence>
<dbReference type="SUPFAM" id="SSF53901">
    <property type="entry name" value="Thiolase-like"/>
    <property type="match status" value="2"/>
</dbReference>
<evidence type="ECO:0000313" key="3">
    <source>
        <dbReference type="EMBL" id="AQT42534.1"/>
    </source>
</evidence>
<dbReference type="Gene3D" id="3.40.47.10">
    <property type="match status" value="1"/>
</dbReference>
<dbReference type="PANTHER" id="PTHR11712:SF336">
    <property type="entry name" value="3-OXOACYL-[ACYL-CARRIER-PROTEIN] SYNTHASE, MITOCHONDRIAL"/>
    <property type="match status" value="1"/>
</dbReference>
<dbReference type="PANTHER" id="PTHR11712">
    <property type="entry name" value="POLYKETIDE SYNTHASE-RELATED"/>
    <property type="match status" value="1"/>
</dbReference>
<dbReference type="InterPro" id="IPR000794">
    <property type="entry name" value="Beta-ketoacyl_synthase"/>
</dbReference>
<accession>A0A1U9MB51</accession>
<keyword evidence="1 3" id="KW-0808">Transferase</keyword>
<organism evidence="3 4">
    <name type="scientific">Bartonella apihabitans</name>
    <dbReference type="NCBI Taxonomy" id="2750929"/>
    <lineage>
        <taxon>Bacteria</taxon>
        <taxon>Pseudomonadati</taxon>
        <taxon>Pseudomonadota</taxon>
        <taxon>Alphaproteobacteria</taxon>
        <taxon>Hyphomicrobiales</taxon>
        <taxon>Bartonellaceae</taxon>
        <taxon>Bartonella</taxon>
    </lineage>
</organism>
<feature type="domain" description="Beta-ketoacyl synthase-like N-terminal" evidence="2">
    <location>
        <begin position="6"/>
        <end position="253"/>
    </location>
</feature>
<dbReference type="GO" id="GO:0004315">
    <property type="term" value="F:3-oxoacyl-[acyl-carrier-protein] synthase activity"/>
    <property type="evidence" value="ECO:0007669"/>
    <property type="project" value="UniProtKB-EC"/>
</dbReference>
<sequence length="397" mass="42606">MQKNHSVVITGIGLISSLGEGVEKHWEMLNASSLSPRIDSESFSPYTVHALGDVDWSKQIPKRSDQRQMETWQRLGTYAAGLALDDAGVKGDLSITSTMDMIVGAGGGERDVNVDVEILNKGRTTTDRGVMLNATLSTELRPTLFLAQLSNLLAGNISIVHKVIGSSRSFMGEEGSGLAALMVAIARIRSGQSTHALVGGSYNAQHYDMLLGQELGQLLKRDGWSPVWQRENCLGGGLVTGSGGVFLVLESAEYAKKRGANIYAVISDFVADQTNRKKIPIEKTLDTILERVKGNALLGQNDLIISGASGVKGITGAEKTLWDKNKLAYRGISTLFGHWREAQFPLALALGAMAMKKKQSFKALSDDEQPFDGNLESVIVSTVGATRAEGMARLIAG</sequence>
<dbReference type="RefSeq" id="WP_078039449.1">
    <property type="nucleotide sequence ID" value="NZ_CP015820.1"/>
</dbReference>
<dbReference type="EMBL" id="CP015820">
    <property type="protein sequence ID" value="AQT42534.1"/>
    <property type="molecule type" value="Genomic_DNA"/>
</dbReference>
<reference evidence="3 4" key="1">
    <citation type="submission" date="2016-11" db="EMBL/GenBank/DDBJ databases">
        <title>Comparative genomics of Bartonella apis.</title>
        <authorList>
            <person name="Engel P."/>
        </authorList>
    </citation>
    <scope>NUCLEOTIDE SEQUENCE [LARGE SCALE GENOMIC DNA]</scope>
    <source>
        <strain evidence="3 4">BBC0178</strain>
    </source>
</reference>
<keyword evidence="4" id="KW-1185">Reference proteome</keyword>
<dbReference type="Pfam" id="PF00109">
    <property type="entry name" value="ketoacyl-synt"/>
    <property type="match status" value="1"/>
</dbReference>
<dbReference type="OrthoDB" id="9808685at2"/>